<dbReference type="PANTHER" id="PTHR43240">
    <property type="entry name" value="1,4-DIHYDROXY-2-NAPHTHOYL-COA THIOESTERASE 1"/>
    <property type="match status" value="1"/>
</dbReference>
<dbReference type="RefSeq" id="WP_134211082.1">
    <property type="nucleotide sequence ID" value="NZ_CP038015.1"/>
</dbReference>
<evidence type="ECO:0000259" key="2">
    <source>
        <dbReference type="Pfam" id="PF03061"/>
    </source>
</evidence>
<dbReference type="KEGG" id="panc:E2636_15880"/>
<evidence type="ECO:0000313" key="3">
    <source>
        <dbReference type="EMBL" id="QBP42535.1"/>
    </source>
</evidence>
<evidence type="ECO:0000313" key="4">
    <source>
        <dbReference type="Proteomes" id="UP000294292"/>
    </source>
</evidence>
<dbReference type="InterPro" id="IPR006683">
    <property type="entry name" value="Thioestr_dom"/>
</dbReference>
<reference evidence="3 4" key="1">
    <citation type="submission" date="2019-03" db="EMBL/GenBank/DDBJ databases">
        <title>Complete genome sequence of Paenisporosarcina antarctica CGMCC 1.6503T.</title>
        <authorList>
            <person name="Rong J.-C."/>
            <person name="Chi N.-Y."/>
            <person name="Zhang Q.-F."/>
        </authorList>
    </citation>
    <scope>NUCLEOTIDE SEQUENCE [LARGE SCALE GENOMIC DNA]</scope>
    <source>
        <strain evidence="3 4">CGMCC 1.6503</strain>
    </source>
</reference>
<protein>
    <submittedName>
        <fullName evidence="3">PaaI family thioesterase</fullName>
    </submittedName>
</protein>
<dbReference type="Proteomes" id="UP000294292">
    <property type="component" value="Chromosome"/>
</dbReference>
<dbReference type="Pfam" id="PF03061">
    <property type="entry name" value="4HBT"/>
    <property type="match status" value="1"/>
</dbReference>
<gene>
    <name evidence="3" type="ORF">E2636_15880</name>
</gene>
<feature type="domain" description="Thioesterase" evidence="2">
    <location>
        <begin position="48"/>
        <end position="121"/>
    </location>
</feature>
<dbReference type="NCBIfam" id="TIGR00369">
    <property type="entry name" value="unchar_dom_1"/>
    <property type="match status" value="1"/>
</dbReference>
<organism evidence="3 4">
    <name type="scientific">Paenisporosarcina antarctica</name>
    <dbReference type="NCBI Taxonomy" id="417367"/>
    <lineage>
        <taxon>Bacteria</taxon>
        <taxon>Bacillati</taxon>
        <taxon>Bacillota</taxon>
        <taxon>Bacilli</taxon>
        <taxon>Bacillales</taxon>
        <taxon>Caryophanaceae</taxon>
        <taxon>Paenisporosarcina</taxon>
    </lineage>
</organism>
<dbReference type="EMBL" id="CP038015">
    <property type="protein sequence ID" value="QBP42535.1"/>
    <property type="molecule type" value="Genomic_DNA"/>
</dbReference>
<dbReference type="AlphaFoldDB" id="A0A4V1ANE9"/>
<dbReference type="OrthoDB" id="337200at2"/>
<keyword evidence="1" id="KW-0378">Hydrolase</keyword>
<dbReference type="SUPFAM" id="SSF54637">
    <property type="entry name" value="Thioesterase/thiol ester dehydrase-isomerase"/>
    <property type="match status" value="1"/>
</dbReference>
<dbReference type="GO" id="GO:0061522">
    <property type="term" value="F:1,4-dihydroxy-2-naphthoyl-CoA thioesterase activity"/>
    <property type="evidence" value="ECO:0007669"/>
    <property type="project" value="TreeGrafter"/>
</dbReference>
<dbReference type="InterPro" id="IPR003736">
    <property type="entry name" value="PAAI_dom"/>
</dbReference>
<keyword evidence="4" id="KW-1185">Reference proteome</keyword>
<dbReference type="Gene3D" id="3.10.129.10">
    <property type="entry name" value="Hotdog Thioesterase"/>
    <property type="match status" value="1"/>
</dbReference>
<sequence>MEKVLQNIRVSFEKSPFFSYMGFEIIDFQEDKVLIKLEINEHLLNVNETLHGGVHGAMLDQVLGMKTQITTKAKCATINLNINYLAPSTEGTIFATAKIVQQGYRIVTAEGEIYDEQGKTLAKAIGTFKLFRDS</sequence>
<evidence type="ECO:0000256" key="1">
    <source>
        <dbReference type="ARBA" id="ARBA00022801"/>
    </source>
</evidence>
<dbReference type="CDD" id="cd03443">
    <property type="entry name" value="PaaI_thioesterase"/>
    <property type="match status" value="1"/>
</dbReference>
<dbReference type="InterPro" id="IPR029069">
    <property type="entry name" value="HotDog_dom_sf"/>
</dbReference>
<name>A0A4V1ANE9_9BACL</name>
<dbReference type="GO" id="GO:0005829">
    <property type="term" value="C:cytosol"/>
    <property type="evidence" value="ECO:0007669"/>
    <property type="project" value="TreeGrafter"/>
</dbReference>
<proteinExistence type="predicted"/>
<dbReference type="PANTHER" id="PTHR43240:SF1">
    <property type="entry name" value="BLR5584 PROTEIN"/>
    <property type="match status" value="1"/>
</dbReference>
<accession>A0A4V1ANE9</accession>